<dbReference type="NCBIfam" id="TIGR01171">
    <property type="entry name" value="rplB_bact"/>
    <property type="match status" value="1"/>
</dbReference>
<keyword evidence="8" id="KW-1185">Reference proteome</keyword>
<dbReference type="AlphaFoldDB" id="D8TEA9"/>
<dbReference type="GO" id="GO:0032543">
    <property type="term" value="P:mitochondrial translation"/>
    <property type="evidence" value="ECO:0000318"/>
    <property type="project" value="GO_Central"/>
</dbReference>
<evidence type="ECO:0000259" key="5">
    <source>
        <dbReference type="SMART" id="SM01382"/>
    </source>
</evidence>
<feature type="compositionally biased region" description="Basic residues" evidence="4">
    <location>
        <begin position="214"/>
        <end position="225"/>
    </location>
</feature>
<dbReference type="Gene3D" id="4.10.950.10">
    <property type="entry name" value="Ribosomal protein L2, domain 3"/>
    <property type="match status" value="1"/>
</dbReference>
<dbReference type="PROSITE" id="PS00467">
    <property type="entry name" value="RIBOSOMAL_L2"/>
    <property type="match status" value="1"/>
</dbReference>
<dbReference type="GO" id="GO:0003735">
    <property type="term" value="F:structural constituent of ribosome"/>
    <property type="evidence" value="ECO:0000318"/>
    <property type="project" value="GO_Central"/>
</dbReference>
<dbReference type="Gene3D" id="2.30.30.30">
    <property type="match status" value="1"/>
</dbReference>
<dbReference type="Proteomes" id="UP000001514">
    <property type="component" value="Mitochondrion MT"/>
</dbReference>
<organism evidence="7 8">
    <name type="scientific">Selaginella moellendorffii</name>
    <name type="common">Spikemoss</name>
    <dbReference type="NCBI Taxonomy" id="88036"/>
    <lineage>
        <taxon>Eukaryota</taxon>
        <taxon>Viridiplantae</taxon>
        <taxon>Streptophyta</taxon>
        <taxon>Embryophyta</taxon>
        <taxon>Tracheophyta</taxon>
        <taxon>Lycopodiopsida</taxon>
        <taxon>Selaginellales</taxon>
        <taxon>Selaginellaceae</taxon>
        <taxon>Selaginella</taxon>
    </lineage>
</organism>
<feature type="region of interest" description="Disordered" evidence="4">
    <location>
        <begin position="26"/>
        <end position="59"/>
    </location>
</feature>
<keyword evidence="7" id="KW-0496">Mitochondrion</keyword>
<dbReference type="GO" id="GO:0005762">
    <property type="term" value="C:mitochondrial large ribosomal subunit"/>
    <property type="evidence" value="ECO:0000318"/>
    <property type="project" value="GO_Central"/>
</dbReference>
<dbReference type="Gramene" id="EFJ05070">
    <property type="protein sequence ID" value="EFJ05070"/>
    <property type="gene ID" value="SELMODRAFT_137825"/>
</dbReference>
<dbReference type="InterPro" id="IPR014726">
    <property type="entry name" value="Ribosomal_uL2_dom3"/>
</dbReference>
<keyword evidence="2" id="KW-0689">Ribosomal protein</keyword>
<dbReference type="FunFam" id="4.10.950.10:FF:000001">
    <property type="entry name" value="50S ribosomal protein L2"/>
    <property type="match status" value="1"/>
</dbReference>
<dbReference type="InterPro" id="IPR002171">
    <property type="entry name" value="Ribosomal_uL2"/>
</dbReference>
<dbReference type="GO" id="GO:0003723">
    <property type="term" value="F:RNA binding"/>
    <property type="evidence" value="ECO:0000318"/>
    <property type="project" value="GO_Central"/>
</dbReference>
<evidence type="ECO:0000313" key="7">
    <source>
        <dbReference type="EMBL" id="EFJ05070.1"/>
    </source>
</evidence>
<gene>
    <name evidence="7" type="ORF">SELMODRAFT_137825</name>
</gene>
<dbReference type="FunCoup" id="D8TEA9">
    <property type="interactions" value="1152"/>
</dbReference>
<dbReference type="PIRSF" id="PIRSF002158">
    <property type="entry name" value="Ribosomal_L2"/>
    <property type="match status" value="1"/>
</dbReference>
<dbReference type="EMBL" id="GL377739">
    <property type="protein sequence ID" value="EFJ05070.1"/>
    <property type="molecule type" value="Genomic_DNA"/>
</dbReference>
<proteinExistence type="inferred from homology"/>
<dbReference type="InterPro" id="IPR012340">
    <property type="entry name" value="NA-bd_OB-fold"/>
</dbReference>
<dbReference type="HAMAP" id="MF_01320_B">
    <property type="entry name" value="Ribosomal_uL2_B"/>
    <property type="match status" value="1"/>
</dbReference>
<geneLocation type="mitochondrion" evidence="7"/>
<feature type="compositionally biased region" description="Low complexity" evidence="4">
    <location>
        <begin position="160"/>
        <end position="169"/>
    </location>
</feature>
<dbReference type="OMA" id="RATSTHM"/>
<evidence type="ECO:0000313" key="8">
    <source>
        <dbReference type="Proteomes" id="UP000001514"/>
    </source>
</evidence>
<dbReference type="Pfam" id="PF03947">
    <property type="entry name" value="Ribosomal_L2_C"/>
    <property type="match status" value="1"/>
</dbReference>
<dbReference type="HOGENOM" id="CLU_036235_2_1_1"/>
<dbReference type="SMART" id="SM01383">
    <property type="entry name" value="Ribosomal_L2"/>
    <property type="match status" value="1"/>
</dbReference>
<dbReference type="Pfam" id="PF00181">
    <property type="entry name" value="Ribosomal_L2_N"/>
    <property type="match status" value="1"/>
</dbReference>
<keyword evidence="3" id="KW-0687">Ribonucleoprotein</keyword>
<feature type="domain" description="Large ribosomal subunit protein uL2 C-terminal" evidence="5">
    <location>
        <begin position="125"/>
        <end position="258"/>
    </location>
</feature>
<protein>
    <submittedName>
        <fullName evidence="7">Uncharacterized protein</fullName>
    </submittedName>
</protein>
<dbReference type="InterPro" id="IPR005880">
    <property type="entry name" value="Ribosomal_uL2_bac/org-type"/>
</dbReference>
<reference evidence="7 8" key="1">
    <citation type="journal article" date="2011" name="Science">
        <title>The Selaginella genome identifies genetic changes associated with the evolution of vascular plants.</title>
        <authorList>
            <person name="Banks J.A."/>
            <person name="Nishiyama T."/>
            <person name="Hasebe M."/>
            <person name="Bowman J.L."/>
            <person name="Gribskov M."/>
            <person name="dePamphilis C."/>
            <person name="Albert V.A."/>
            <person name="Aono N."/>
            <person name="Aoyama T."/>
            <person name="Ambrose B.A."/>
            <person name="Ashton N.W."/>
            <person name="Axtell M.J."/>
            <person name="Barker E."/>
            <person name="Barker M.S."/>
            <person name="Bennetzen J.L."/>
            <person name="Bonawitz N.D."/>
            <person name="Chapple C."/>
            <person name="Cheng C."/>
            <person name="Correa L.G."/>
            <person name="Dacre M."/>
            <person name="DeBarry J."/>
            <person name="Dreyer I."/>
            <person name="Elias M."/>
            <person name="Engstrom E.M."/>
            <person name="Estelle M."/>
            <person name="Feng L."/>
            <person name="Finet C."/>
            <person name="Floyd S.K."/>
            <person name="Frommer W.B."/>
            <person name="Fujita T."/>
            <person name="Gramzow L."/>
            <person name="Gutensohn M."/>
            <person name="Harholt J."/>
            <person name="Hattori M."/>
            <person name="Heyl A."/>
            <person name="Hirai T."/>
            <person name="Hiwatashi Y."/>
            <person name="Ishikawa M."/>
            <person name="Iwata M."/>
            <person name="Karol K.G."/>
            <person name="Koehler B."/>
            <person name="Kolukisaoglu U."/>
            <person name="Kubo M."/>
            <person name="Kurata T."/>
            <person name="Lalonde S."/>
            <person name="Li K."/>
            <person name="Li Y."/>
            <person name="Litt A."/>
            <person name="Lyons E."/>
            <person name="Manning G."/>
            <person name="Maruyama T."/>
            <person name="Michael T.P."/>
            <person name="Mikami K."/>
            <person name="Miyazaki S."/>
            <person name="Morinaga S."/>
            <person name="Murata T."/>
            <person name="Mueller-Roeber B."/>
            <person name="Nelson D.R."/>
            <person name="Obara M."/>
            <person name="Oguri Y."/>
            <person name="Olmstead R.G."/>
            <person name="Onodera N."/>
            <person name="Petersen B.L."/>
            <person name="Pils B."/>
            <person name="Prigge M."/>
            <person name="Rensing S.A."/>
            <person name="Riano-Pachon D.M."/>
            <person name="Roberts A.W."/>
            <person name="Sato Y."/>
            <person name="Scheller H.V."/>
            <person name="Schulz B."/>
            <person name="Schulz C."/>
            <person name="Shakirov E.V."/>
            <person name="Shibagaki N."/>
            <person name="Shinohara N."/>
            <person name="Shippen D.E."/>
            <person name="Soerensen I."/>
            <person name="Sotooka R."/>
            <person name="Sugimoto N."/>
            <person name="Sugita M."/>
            <person name="Sumikawa N."/>
            <person name="Tanurdzic M."/>
            <person name="Theissen G."/>
            <person name="Ulvskov P."/>
            <person name="Wakazuki S."/>
            <person name="Weng J.K."/>
            <person name="Willats W.W."/>
            <person name="Wipf D."/>
            <person name="Wolf P.G."/>
            <person name="Yang L."/>
            <person name="Zimmer A.D."/>
            <person name="Zhu Q."/>
            <person name="Mitros T."/>
            <person name="Hellsten U."/>
            <person name="Loque D."/>
            <person name="Otillar R."/>
            <person name="Salamov A."/>
            <person name="Schmutz J."/>
            <person name="Shapiro H."/>
            <person name="Lindquist E."/>
            <person name="Lucas S."/>
            <person name="Rokhsar D."/>
            <person name="Grigoriev I.V."/>
        </authorList>
    </citation>
    <scope>NUCLEOTIDE SEQUENCE [LARGE SCALE GENOMIC DNA]</scope>
</reference>
<dbReference type="InterPro" id="IPR014722">
    <property type="entry name" value="Rib_uL2_dom2"/>
</dbReference>
<dbReference type="PANTHER" id="PTHR13691:SF5">
    <property type="entry name" value="LARGE RIBOSOMAL SUBUNIT PROTEIN UL2M"/>
    <property type="match status" value="1"/>
</dbReference>
<evidence type="ECO:0000259" key="6">
    <source>
        <dbReference type="SMART" id="SM01383"/>
    </source>
</evidence>
<accession>D8TEA9</accession>
<evidence type="ECO:0000256" key="1">
    <source>
        <dbReference type="ARBA" id="ARBA00005636"/>
    </source>
</evidence>
<dbReference type="STRING" id="88036.D8TEA9"/>
<dbReference type="eggNOG" id="KOG0438">
    <property type="taxonomic scope" value="Eukaryota"/>
</dbReference>
<feature type="domain" description="Large ribosomal subunit protein uL2 RNA-binding" evidence="6">
    <location>
        <begin position="43"/>
        <end position="119"/>
    </location>
</feature>
<comment type="similarity">
    <text evidence="1">Belongs to the universal ribosomal protein uL2 family.</text>
</comment>
<name>D8TEA9_SELML</name>
<feature type="compositionally biased region" description="Basic residues" evidence="4">
    <location>
        <begin position="276"/>
        <end position="287"/>
    </location>
</feature>
<evidence type="ECO:0000256" key="2">
    <source>
        <dbReference type="ARBA" id="ARBA00022980"/>
    </source>
</evidence>
<dbReference type="SUPFAM" id="SSF50104">
    <property type="entry name" value="Translation proteins SH3-like domain"/>
    <property type="match status" value="1"/>
</dbReference>
<dbReference type="InterPro" id="IPR022669">
    <property type="entry name" value="Ribosomal_uL2_C"/>
</dbReference>
<dbReference type="SUPFAM" id="SSF50249">
    <property type="entry name" value="Nucleic acid-binding proteins"/>
    <property type="match status" value="1"/>
</dbReference>
<feature type="region of interest" description="Disordered" evidence="4">
    <location>
        <begin position="154"/>
        <end position="287"/>
    </location>
</feature>
<dbReference type="PANTHER" id="PTHR13691">
    <property type="entry name" value="RIBOSOMAL PROTEIN L2"/>
    <property type="match status" value="1"/>
</dbReference>
<dbReference type="InterPro" id="IPR022666">
    <property type="entry name" value="Ribosomal_uL2_RNA-bd_dom"/>
</dbReference>
<sequence length="287" mass="31320">MAIRLYRACTPGTRNRSVIDYGDIVRPDDPQRGLTSGLTPRRGRNNRGIITSQHRGGGHKRLYRNIDHRRSKRGVPGKIVTVEYDPNRNAYISPVHHGDGDKGYILHPEGIRVGDFITTGPHALTTVGNAPPLRATSTHMPLGTVMHGIEVAPGKGGQSARAAGAPAKPIAKEGQLATPRSPPGEVRSIPQNCPAAVGQVGNVDSKNRASGKAGSKRWPSRRPRVRGVVMNPVDHPHGGGEGRAPIGRKKPLTPWGRAALGRRSRRTKRYSDNFLIRRRKTSRRERK</sequence>
<dbReference type="SMART" id="SM01382">
    <property type="entry name" value="Ribosomal_L2_C"/>
    <property type="match status" value="1"/>
</dbReference>
<evidence type="ECO:0000256" key="4">
    <source>
        <dbReference type="SAM" id="MobiDB-lite"/>
    </source>
</evidence>
<dbReference type="InterPro" id="IPR008991">
    <property type="entry name" value="Translation_prot_SH3-like_sf"/>
</dbReference>
<dbReference type="Gene3D" id="2.40.50.140">
    <property type="entry name" value="Nucleic acid-binding proteins"/>
    <property type="match status" value="1"/>
</dbReference>
<dbReference type="InParanoid" id="D8TEA9"/>
<evidence type="ECO:0000256" key="3">
    <source>
        <dbReference type="ARBA" id="ARBA00023274"/>
    </source>
</evidence>
<dbReference type="InterPro" id="IPR022671">
    <property type="entry name" value="Ribosomal_uL2_CS"/>
</dbReference>
<dbReference type="GO" id="GO:0016740">
    <property type="term" value="F:transferase activity"/>
    <property type="evidence" value="ECO:0007669"/>
    <property type="project" value="InterPro"/>
</dbReference>